<dbReference type="AlphaFoldDB" id="A0A1F5PWT4"/>
<feature type="binding site" evidence="3">
    <location>
        <begin position="127"/>
        <end position="129"/>
    </location>
    <ligand>
        <name>dCTP</name>
        <dbReference type="ChEBI" id="CHEBI:61481"/>
    </ligand>
</feature>
<feature type="binding site" evidence="3">
    <location>
        <position position="119"/>
    </location>
    <ligand>
        <name>dCTP</name>
        <dbReference type="ChEBI" id="CHEBI:61481"/>
    </ligand>
</feature>
<name>A0A1F5PWT4_9BACT</name>
<feature type="binding site" evidence="3">
    <location>
        <position position="148"/>
    </location>
    <ligand>
        <name>dCTP</name>
        <dbReference type="ChEBI" id="CHEBI:61481"/>
    </ligand>
</feature>
<evidence type="ECO:0000256" key="2">
    <source>
        <dbReference type="ARBA" id="ARBA00023080"/>
    </source>
</evidence>
<evidence type="ECO:0000256" key="3">
    <source>
        <dbReference type="HAMAP-Rule" id="MF_00146"/>
    </source>
</evidence>
<comment type="caution">
    <text evidence="3">Lacks conserved residue(s) required for the propagation of feature annotation.</text>
</comment>
<dbReference type="SUPFAM" id="SSF51283">
    <property type="entry name" value="dUTPase-like"/>
    <property type="match status" value="1"/>
</dbReference>
<feature type="binding site" evidence="3">
    <location>
        <position position="162"/>
    </location>
    <ligand>
        <name>dCTP</name>
        <dbReference type="ChEBI" id="CHEBI:61481"/>
    </ligand>
</feature>
<feature type="active site" description="Proton donor/acceptor" evidence="3">
    <location>
        <position position="129"/>
    </location>
</feature>
<dbReference type="NCBIfam" id="TIGR02274">
    <property type="entry name" value="dCTP_deam"/>
    <property type="match status" value="1"/>
</dbReference>
<dbReference type="Pfam" id="PF22769">
    <property type="entry name" value="DCD"/>
    <property type="match status" value="1"/>
</dbReference>
<dbReference type="EC" id="3.5.4.30" evidence="3"/>
<dbReference type="InterPro" id="IPR033704">
    <property type="entry name" value="dUTPase_trimeric"/>
</dbReference>
<feature type="binding site" evidence="3">
    <location>
        <position position="170"/>
    </location>
    <ligand>
        <name>dCTP</name>
        <dbReference type="ChEBI" id="CHEBI:61481"/>
    </ligand>
</feature>
<sequence length="196" mass="22068">MILSDRDIKKYLKNGKIKVEPLFPESIQPASIDLHLGKHFLVFRNDEHTSIDVKKPIDSMMEEVVISDKKPFVLHPGEFALGITYETVGVSKDMVGRLEGKSSLGRIGLIIHATAGYLDPGNKLKMTLELHNIANLPIVLYYKMPIAQMSFTPLSSEADTAYGSKKLNSKYFGATKPQASQYYKNFLKNNSWIDFK</sequence>
<keyword evidence="3" id="KW-0547">Nucleotide-binding</keyword>
<organism evidence="4 5">
    <name type="scientific">Candidatus Doudnabacteria bacterium RIFCSPLOWO2_01_FULL_44_21</name>
    <dbReference type="NCBI Taxonomy" id="1817841"/>
    <lineage>
        <taxon>Bacteria</taxon>
        <taxon>Candidatus Doudnaibacteriota</taxon>
    </lineage>
</organism>
<keyword evidence="1 3" id="KW-0378">Hydrolase</keyword>
<protein>
    <recommendedName>
        <fullName evidence="3">dCTP deaminase, dUMP-forming</fullName>
        <ecNumber evidence="3">3.5.4.30</ecNumber>
    </recommendedName>
    <alternativeName>
        <fullName evidence="3">Bifunctional dCTP deaminase:dUTPase</fullName>
    </alternativeName>
    <alternativeName>
        <fullName evidence="3">DCD-DUT</fullName>
    </alternativeName>
</protein>
<dbReference type="GO" id="GO:0015949">
    <property type="term" value="P:nucleobase-containing small molecule interconversion"/>
    <property type="evidence" value="ECO:0007669"/>
    <property type="project" value="TreeGrafter"/>
</dbReference>
<evidence type="ECO:0000256" key="1">
    <source>
        <dbReference type="ARBA" id="ARBA00022801"/>
    </source>
</evidence>
<dbReference type="STRING" id="1817841.A3B10_00950"/>
<dbReference type="InterPro" id="IPR036157">
    <property type="entry name" value="dUTPase-like_sf"/>
</dbReference>
<accession>A0A1F5PWT4</accession>
<comment type="function">
    <text evidence="3">Bifunctional enzyme that catalyzes both the deamination of dCTP to dUTP and the hydrolysis of dUTP to dUMP without releasing the toxic dUTP intermediate.</text>
</comment>
<comment type="subunit">
    <text evidence="3">Homotrimer.</text>
</comment>
<dbReference type="EMBL" id="MFFB01000018">
    <property type="protein sequence ID" value="OGE94359.1"/>
    <property type="molecule type" value="Genomic_DNA"/>
</dbReference>
<dbReference type="GO" id="GO:0008829">
    <property type="term" value="F:dCTP deaminase activity"/>
    <property type="evidence" value="ECO:0007669"/>
    <property type="project" value="InterPro"/>
</dbReference>
<evidence type="ECO:0000313" key="5">
    <source>
        <dbReference type="Proteomes" id="UP000177281"/>
    </source>
</evidence>
<reference evidence="4 5" key="1">
    <citation type="journal article" date="2016" name="Nat. Commun.">
        <title>Thousands of microbial genomes shed light on interconnected biogeochemical processes in an aquifer system.</title>
        <authorList>
            <person name="Anantharaman K."/>
            <person name="Brown C.T."/>
            <person name="Hug L.A."/>
            <person name="Sharon I."/>
            <person name="Castelle C.J."/>
            <person name="Probst A.J."/>
            <person name="Thomas B.C."/>
            <person name="Singh A."/>
            <person name="Wilkins M.J."/>
            <person name="Karaoz U."/>
            <person name="Brodie E.L."/>
            <person name="Williams K.H."/>
            <person name="Hubbard S.S."/>
            <person name="Banfield J.F."/>
        </authorList>
    </citation>
    <scope>NUCLEOTIDE SEQUENCE [LARGE SCALE GENOMIC DNA]</scope>
</reference>
<dbReference type="InterPro" id="IPR011962">
    <property type="entry name" value="dCTP_deaminase"/>
</dbReference>
<proteinExistence type="inferred from homology"/>
<dbReference type="HAMAP" id="MF_00146">
    <property type="entry name" value="dCTP_deaminase"/>
    <property type="match status" value="1"/>
</dbReference>
<keyword evidence="2 3" id="KW-0546">Nucleotide metabolism</keyword>
<evidence type="ECO:0000313" key="4">
    <source>
        <dbReference type="EMBL" id="OGE94359.1"/>
    </source>
</evidence>
<dbReference type="UniPathway" id="UPA00610">
    <property type="reaction ID" value="UER00667"/>
</dbReference>
<dbReference type="GO" id="GO:0006229">
    <property type="term" value="P:dUTP biosynthetic process"/>
    <property type="evidence" value="ECO:0007669"/>
    <property type="project" value="InterPro"/>
</dbReference>
<feature type="binding site" evidence="3">
    <location>
        <begin position="101"/>
        <end position="106"/>
    </location>
    <ligand>
        <name>dCTP</name>
        <dbReference type="ChEBI" id="CHEBI:61481"/>
    </ligand>
</feature>
<dbReference type="GO" id="GO:0033973">
    <property type="term" value="F:dCTP deaminase (dUMP-forming) activity"/>
    <property type="evidence" value="ECO:0007669"/>
    <property type="project" value="UniProtKB-UniRule"/>
</dbReference>
<dbReference type="CDD" id="cd07557">
    <property type="entry name" value="trimeric_dUTPase"/>
    <property type="match status" value="1"/>
</dbReference>
<comment type="caution">
    <text evidence="4">The sequence shown here is derived from an EMBL/GenBank/DDBJ whole genome shotgun (WGS) entry which is preliminary data.</text>
</comment>
<dbReference type="Gene3D" id="2.70.40.10">
    <property type="match status" value="1"/>
</dbReference>
<comment type="catalytic activity">
    <reaction evidence="3">
        <text>dCTP + 2 H2O = dUMP + NH4(+) + diphosphate</text>
        <dbReference type="Rhea" id="RHEA:19205"/>
        <dbReference type="ChEBI" id="CHEBI:15377"/>
        <dbReference type="ChEBI" id="CHEBI:28938"/>
        <dbReference type="ChEBI" id="CHEBI:33019"/>
        <dbReference type="ChEBI" id="CHEBI:61481"/>
        <dbReference type="ChEBI" id="CHEBI:246422"/>
        <dbReference type="EC" id="3.5.4.30"/>
    </reaction>
</comment>
<dbReference type="PANTHER" id="PTHR42680">
    <property type="entry name" value="DCTP DEAMINASE"/>
    <property type="match status" value="1"/>
</dbReference>
<comment type="pathway">
    <text evidence="3">Pyrimidine metabolism; dUMP biosynthesis; dUMP from dCTP: step 1/1.</text>
</comment>
<dbReference type="Proteomes" id="UP000177281">
    <property type="component" value="Unassembled WGS sequence"/>
</dbReference>
<dbReference type="GO" id="GO:0006226">
    <property type="term" value="P:dUMP biosynthetic process"/>
    <property type="evidence" value="ECO:0007669"/>
    <property type="project" value="UniProtKB-UniRule"/>
</dbReference>
<dbReference type="GO" id="GO:0000166">
    <property type="term" value="F:nucleotide binding"/>
    <property type="evidence" value="ECO:0007669"/>
    <property type="project" value="UniProtKB-KW"/>
</dbReference>
<comment type="similarity">
    <text evidence="3">Belongs to the dCTP deaminase family.</text>
</comment>
<dbReference type="PANTHER" id="PTHR42680:SF3">
    <property type="entry name" value="DCTP DEAMINASE"/>
    <property type="match status" value="1"/>
</dbReference>
<feature type="site" description="Important for bifunctional activity" evidence="3">
    <location>
        <begin position="116"/>
        <end position="117"/>
    </location>
</feature>
<gene>
    <name evidence="3" type="primary">dcd</name>
    <name evidence="4" type="ORF">A3B10_00950</name>
</gene>